<dbReference type="InterPro" id="IPR013651">
    <property type="entry name" value="ATP-grasp_RimK-type"/>
</dbReference>
<keyword evidence="5" id="KW-1185">Reference proteome</keyword>
<dbReference type="AlphaFoldDB" id="A0A4R2KV18"/>
<dbReference type="SUPFAM" id="SSF56059">
    <property type="entry name" value="Glutathione synthetase ATP-binding domain-like"/>
    <property type="match status" value="1"/>
</dbReference>
<dbReference type="Pfam" id="PF14401">
    <property type="entry name" value="RLAN"/>
    <property type="match status" value="1"/>
</dbReference>
<accession>A0A4R2KV18</accession>
<evidence type="ECO:0000313" key="5">
    <source>
        <dbReference type="Proteomes" id="UP000294980"/>
    </source>
</evidence>
<dbReference type="InterPro" id="IPR025839">
    <property type="entry name" value="RLAN_dom"/>
</dbReference>
<dbReference type="PROSITE" id="PS50975">
    <property type="entry name" value="ATP_GRASP"/>
    <property type="match status" value="1"/>
</dbReference>
<dbReference type="EMBL" id="SLWX01000004">
    <property type="protein sequence ID" value="TCO76677.1"/>
    <property type="molecule type" value="Genomic_DNA"/>
</dbReference>
<keyword evidence="4" id="KW-0436">Ligase</keyword>
<dbReference type="GO" id="GO:0046872">
    <property type="term" value="F:metal ion binding"/>
    <property type="evidence" value="ECO:0007669"/>
    <property type="project" value="InterPro"/>
</dbReference>
<dbReference type="InterPro" id="IPR013815">
    <property type="entry name" value="ATP_grasp_subdomain_1"/>
</dbReference>
<dbReference type="GO" id="GO:0009432">
    <property type="term" value="P:SOS response"/>
    <property type="evidence" value="ECO:0007669"/>
    <property type="project" value="TreeGrafter"/>
</dbReference>
<dbReference type="GO" id="GO:0005524">
    <property type="term" value="F:ATP binding"/>
    <property type="evidence" value="ECO:0007669"/>
    <property type="project" value="UniProtKB-UniRule"/>
</dbReference>
<sequence length="492" mass="55789">MRTTLVVVDDDALIDPDSSLDWISFEQYLSDYPKADEPRTRVINLCDTARYLSRGYYCSLLAEARRHSVLPSVSCINDLRERDDPSMGDVAPQAVRFNAEESLLRPLRSRDARETLLYFGTCEQAHWQKLGRQIFQRFPAPILRVTLPGEQLAGRIHVQRMGYAQLSAEQRREFLAALDLFTRGLWRNYGDSKRLRWDMAILVNPDEPSPPSDAGAIKRFIRAAAEVGIRAETLTPAQGDQILQYDALFLRETTAIDHHTYRLARTAEREGLIVIDDPQSILRCCNKIYLHDAFSYKGVPALPTLVVASSAEVDLDRIEHAFGYPVVLKLPEGSFSRGVFRIHSREELREQIDRLLAETTLVLAQAYCFTDYDWRIGVLAGKAIYACRYHMARNHWQIYNHASNSGSSGGFDTLPTFEVPQKVIRAAVKAAGVVGDGLYGVDIKEKDGSVFVIEVNDNPSIERGVEDKYLGNELYQLVMAEFARRLEQRGRR</sequence>
<dbReference type="InterPro" id="IPR011761">
    <property type="entry name" value="ATP-grasp"/>
</dbReference>
<dbReference type="Pfam" id="PF08443">
    <property type="entry name" value="RimK"/>
    <property type="match status" value="1"/>
</dbReference>
<dbReference type="Gene3D" id="3.30.1490.20">
    <property type="entry name" value="ATP-grasp fold, A domain"/>
    <property type="match status" value="1"/>
</dbReference>
<evidence type="ECO:0000256" key="2">
    <source>
        <dbReference type="PROSITE-ProRule" id="PRU00409"/>
    </source>
</evidence>
<gene>
    <name evidence="4" type="ORF">EV688_104131</name>
</gene>
<reference evidence="4 5" key="1">
    <citation type="submission" date="2019-03" db="EMBL/GenBank/DDBJ databases">
        <title>Genomic Encyclopedia of Type Strains, Phase IV (KMG-IV): sequencing the most valuable type-strain genomes for metagenomic binning, comparative biology and taxonomic classification.</title>
        <authorList>
            <person name="Goeker M."/>
        </authorList>
    </citation>
    <scope>NUCLEOTIDE SEQUENCE [LARGE SCALE GENOMIC DNA]</scope>
    <source>
        <strain evidence="4 5">DSM 23344</strain>
    </source>
</reference>
<dbReference type="RefSeq" id="WP_117314956.1">
    <property type="nucleotide sequence ID" value="NZ_QQSW01000002.1"/>
</dbReference>
<dbReference type="Gene3D" id="3.30.470.20">
    <property type="entry name" value="ATP-grasp fold, B domain"/>
    <property type="match status" value="1"/>
</dbReference>
<evidence type="ECO:0000259" key="3">
    <source>
        <dbReference type="PROSITE" id="PS50975"/>
    </source>
</evidence>
<keyword evidence="1" id="KW-0464">Manganese</keyword>
<evidence type="ECO:0000256" key="1">
    <source>
        <dbReference type="ARBA" id="ARBA00023211"/>
    </source>
</evidence>
<evidence type="ECO:0000313" key="4">
    <source>
        <dbReference type="EMBL" id="TCO76677.1"/>
    </source>
</evidence>
<dbReference type="PANTHER" id="PTHR21621:SF0">
    <property type="entry name" value="BETA-CITRYLGLUTAMATE SYNTHASE B-RELATED"/>
    <property type="match status" value="1"/>
</dbReference>
<dbReference type="GO" id="GO:0018169">
    <property type="term" value="F:ribosomal S6-glutamic acid ligase activity"/>
    <property type="evidence" value="ECO:0007669"/>
    <property type="project" value="TreeGrafter"/>
</dbReference>
<organism evidence="4 5">
    <name type="scientific">Chromatocurvus halotolerans</name>
    <dbReference type="NCBI Taxonomy" id="1132028"/>
    <lineage>
        <taxon>Bacteria</taxon>
        <taxon>Pseudomonadati</taxon>
        <taxon>Pseudomonadota</taxon>
        <taxon>Gammaproteobacteria</taxon>
        <taxon>Cellvibrionales</taxon>
        <taxon>Halieaceae</taxon>
        <taxon>Chromatocurvus</taxon>
    </lineage>
</organism>
<feature type="domain" description="ATP-grasp" evidence="3">
    <location>
        <begin position="291"/>
        <end position="483"/>
    </location>
</feature>
<dbReference type="Proteomes" id="UP000294980">
    <property type="component" value="Unassembled WGS sequence"/>
</dbReference>
<proteinExistence type="predicted"/>
<dbReference type="OrthoDB" id="9800957at2"/>
<keyword evidence="2" id="KW-0067">ATP-binding</keyword>
<comment type="caution">
    <text evidence="4">The sequence shown here is derived from an EMBL/GenBank/DDBJ whole genome shotgun (WGS) entry which is preliminary data.</text>
</comment>
<keyword evidence="2" id="KW-0547">Nucleotide-binding</keyword>
<name>A0A4R2KV18_9GAMM</name>
<dbReference type="PANTHER" id="PTHR21621">
    <property type="entry name" value="RIBOSOMAL PROTEIN S6 MODIFICATION PROTEIN"/>
    <property type="match status" value="1"/>
</dbReference>
<dbReference type="GO" id="GO:0005737">
    <property type="term" value="C:cytoplasm"/>
    <property type="evidence" value="ECO:0007669"/>
    <property type="project" value="TreeGrafter"/>
</dbReference>
<protein>
    <submittedName>
        <fullName evidence="4">Glutathione synthase/RimK-type ligase-like ATP-grasp enzyme</fullName>
    </submittedName>
</protein>